<dbReference type="AlphaFoldDB" id="A0A2K5JRI6"/>
<name>A0A2K5JRI6_COLAP</name>
<accession>A0A2K5JRI6</accession>
<organism evidence="2 3">
    <name type="scientific">Colobus angolensis palliatus</name>
    <name type="common">Peters' Angolan colobus</name>
    <dbReference type="NCBI Taxonomy" id="336983"/>
    <lineage>
        <taxon>Eukaryota</taxon>
        <taxon>Metazoa</taxon>
        <taxon>Chordata</taxon>
        <taxon>Craniata</taxon>
        <taxon>Vertebrata</taxon>
        <taxon>Euteleostomi</taxon>
        <taxon>Mammalia</taxon>
        <taxon>Eutheria</taxon>
        <taxon>Euarchontoglires</taxon>
        <taxon>Primates</taxon>
        <taxon>Haplorrhini</taxon>
        <taxon>Catarrhini</taxon>
        <taxon>Cercopithecidae</taxon>
        <taxon>Colobinae</taxon>
        <taxon>Colobus</taxon>
    </lineage>
</organism>
<reference evidence="2" key="1">
    <citation type="submission" date="2025-08" db="UniProtKB">
        <authorList>
            <consortium name="Ensembl"/>
        </authorList>
    </citation>
    <scope>IDENTIFICATION</scope>
</reference>
<protein>
    <submittedName>
        <fullName evidence="2">Uncharacterized protein</fullName>
    </submittedName>
</protein>
<dbReference type="OMA" id="PLATWVQ"/>
<keyword evidence="3" id="KW-1185">Reference proteome</keyword>
<feature type="region of interest" description="Disordered" evidence="1">
    <location>
        <begin position="46"/>
        <end position="77"/>
    </location>
</feature>
<evidence type="ECO:0000256" key="1">
    <source>
        <dbReference type="SAM" id="MobiDB-lite"/>
    </source>
</evidence>
<sequence>MVQSGSFPPWFPGPSWRAVPNLYVPQEGCPGSVSYRRCARRAAAPVGHGVLSSGPRPWDQAEAGDGPGAGAESRRPLATRVLAVPAARRGDCELCH</sequence>
<proteinExistence type="predicted"/>
<dbReference type="Ensembl" id="ENSCANT00000054673.1">
    <property type="protein sequence ID" value="ENSCANP00000031457.1"/>
    <property type="gene ID" value="ENSCANG00000039398.1"/>
</dbReference>
<reference evidence="2" key="2">
    <citation type="submission" date="2025-09" db="UniProtKB">
        <authorList>
            <consortium name="Ensembl"/>
        </authorList>
    </citation>
    <scope>IDENTIFICATION</scope>
</reference>
<evidence type="ECO:0000313" key="2">
    <source>
        <dbReference type="Ensembl" id="ENSCANP00000031457.1"/>
    </source>
</evidence>
<dbReference type="Proteomes" id="UP000233080">
    <property type="component" value="Unassembled WGS sequence"/>
</dbReference>
<evidence type="ECO:0000313" key="3">
    <source>
        <dbReference type="Proteomes" id="UP000233080"/>
    </source>
</evidence>